<dbReference type="SUPFAM" id="SSF56042">
    <property type="entry name" value="PurM C-terminal domain-like"/>
    <property type="match status" value="1"/>
</dbReference>
<dbReference type="CDD" id="cd02194">
    <property type="entry name" value="ThiL"/>
    <property type="match status" value="1"/>
</dbReference>
<dbReference type="EC" id="2.7.4.16" evidence="2"/>
<comment type="function">
    <text evidence="2">Catalyzes the ATP-dependent phosphorylation of thiamine-monophosphate (TMP) to form thiamine-pyrophosphate (TPP), the active form of vitamin B1.</text>
</comment>
<dbReference type="PIRSF" id="PIRSF005303">
    <property type="entry name" value="Thiam_monoph_kin"/>
    <property type="match status" value="1"/>
</dbReference>
<feature type="binding site" evidence="2">
    <location>
        <position position="151"/>
    </location>
    <ligand>
        <name>ATP</name>
        <dbReference type="ChEBI" id="CHEBI:30616"/>
    </ligand>
</feature>
<dbReference type="PANTHER" id="PTHR30270">
    <property type="entry name" value="THIAMINE-MONOPHOSPHATE KINASE"/>
    <property type="match status" value="1"/>
</dbReference>
<proteinExistence type="inferred from homology"/>
<accession>A0ABV6QYY1</accession>
<dbReference type="Gene3D" id="3.90.650.10">
    <property type="entry name" value="PurM-like C-terminal domain"/>
    <property type="match status" value="1"/>
</dbReference>
<name>A0ABV6QYY1_9CAUL</name>
<dbReference type="NCBIfam" id="TIGR01379">
    <property type="entry name" value="thiL"/>
    <property type="match status" value="1"/>
</dbReference>
<dbReference type="Proteomes" id="UP001589906">
    <property type="component" value="Unassembled WGS sequence"/>
</dbReference>
<feature type="binding site" evidence="2">
    <location>
        <position position="216"/>
    </location>
    <ligand>
        <name>Mg(2+)</name>
        <dbReference type="ChEBI" id="CHEBI:18420"/>
        <label>3</label>
    </ligand>
</feature>
<keyword evidence="2 5" id="KW-0808">Transferase</keyword>
<feature type="binding site" evidence="2">
    <location>
        <position position="77"/>
    </location>
    <ligand>
        <name>Mg(2+)</name>
        <dbReference type="ChEBI" id="CHEBI:18420"/>
        <label>4</label>
    </ligand>
</feature>
<dbReference type="InterPro" id="IPR036676">
    <property type="entry name" value="PurM-like_C_sf"/>
</dbReference>
<evidence type="ECO:0000313" key="5">
    <source>
        <dbReference type="EMBL" id="MFC0632571.1"/>
    </source>
</evidence>
<comment type="catalytic activity">
    <reaction evidence="2">
        <text>thiamine phosphate + ATP = thiamine diphosphate + ADP</text>
        <dbReference type="Rhea" id="RHEA:15913"/>
        <dbReference type="ChEBI" id="CHEBI:30616"/>
        <dbReference type="ChEBI" id="CHEBI:37575"/>
        <dbReference type="ChEBI" id="CHEBI:58937"/>
        <dbReference type="ChEBI" id="CHEBI:456216"/>
        <dbReference type="EC" id="2.7.4.16"/>
    </reaction>
</comment>
<evidence type="ECO:0000259" key="4">
    <source>
        <dbReference type="Pfam" id="PF02769"/>
    </source>
</evidence>
<comment type="pathway">
    <text evidence="2">Cofactor biosynthesis; thiamine diphosphate biosynthesis; thiamine diphosphate from thiamine phosphate: step 1/1.</text>
</comment>
<keyword evidence="2 5" id="KW-0418">Kinase</keyword>
<feature type="binding site" evidence="2">
    <location>
        <position position="271"/>
    </location>
    <ligand>
        <name>substrate</name>
    </ligand>
</feature>
<comment type="similarity">
    <text evidence="2">Belongs to the thiamine-monophosphate kinase family.</text>
</comment>
<keyword evidence="2" id="KW-0479">Metal-binding</keyword>
<feature type="binding site" evidence="2">
    <location>
        <position position="77"/>
    </location>
    <ligand>
        <name>Mg(2+)</name>
        <dbReference type="ChEBI" id="CHEBI:18420"/>
        <label>3</label>
    </ligand>
</feature>
<feature type="binding site" evidence="2">
    <location>
        <position position="326"/>
    </location>
    <ligand>
        <name>substrate</name>
    </ligand>
</feature>
<dbReference type="InterPro" id="IPR036921">
    <property type="entry name" value="PurM-like_N_sf"/>
</dbReference>
<evidence type="ECO:0000256" key="1">
    <source>
        <dbReference type="ARBA" id="ARBA00022977"/>
    </source>
</evidence>
<organism evidence="5 6">
    <name type="scientific">Brevundimonas balnearis</name>
    <dbReference type="NCBI Taxonomy" id="1572858"/>
    <lineage>
        <taxon>Bacteria</taxon>
        <taxon>Pseudomonadati</taxon>
        <taxon>Pseudomonadota</taxon>
        <taxon>Alphaproteobacteria</taxon>
        <taxon>Caulobacterales</taxon>
        <taxon>Caulobacteraceae</taxon>
        <taxon>Brevundimonas</taxon>
    </lineage>
</organism>
<dbReference type="InterPro" id="IPR010918">
    <property type="entry name" value="PurM-like_C_dom"/>
</dbReference>
<keyword evidence="2" id="KW-0067">ATP-binding</keyword>
<keyword evidence="1 2" id="KW-0784">Thiamine biosynthesis</keyword>
<feature type="binding site" evidence="2">
    <location>
        <position position="32"/>
    </location>
    <ligand>
        <name>Mg(2+)</name>
        <dbReference type="ChEBI" id="CHEBI:18420"/>
        <label>3</label>
    </ligand>
</feature>
<evidence type="ECO:0000256" key="2">
    <source>
        <dbReference type="HAMAP-Rule" id="MF_02128"/>
    </source>
</evidence>
<dbReference type="RefSeq" id="WP_376833646.1">
    <property type="nucleotide sequence ID" value="NZ_JBHLSW010000003.1"/>
</dbReference>
<dbReference type="InterPro" id="IPR006283">
    <property type="entry name" value="ThiL-like"/>
</dbReference>
<dbReference type="HAMAP" id="MF_02128">
    <property type="entry name" value="TMP_kinase"/>
    <property type="match status" value="1"/>
</dbReference>
<sequence length="338" mass="35879">MPAIDVAGEFETIERLFRPLAHPEWGRGLKDDVGVLPSRPGFDLILTKDAIVEGVHFLPDDPLDLVARKLLRVNLSDLAAKGAEPFGYLLACHWSGRCGWPEREAFAEGLRQDQESFGVHLIGGDTVNTPGPASFSATLLGWAPKGRAVSRAGARPGDLVLVTGTIGDGALGLKAVQGRLGLEPERLEALADRYRLPQPRLEMREAILAHASAAADVSDGLLADAARIAEASDVGLSIDLGRLPLSLAATAWLETRVDPEASRVMLATGGDDYEVVLTCPPGGEAALKRHADQHHLRLTALGRVTATSGLQVVLNGGPVEVERLGWRHDASPTVSKPG</sequence>
<feature type="domain" description="PurM-like N-terminal" evidence="3">
    <location>
        <begin position="31"/>
        <end position="142"/>
    </location>
</feature>
<comment type="caution">
    <text evidence="2">Lacks conserved residue(s) required for the propagation of feature annotation.</text>
</comment>
<dbReference type="Pfam" id="PF02769">
    <property type="entry name" value="AIRS_C"/>
    <property type="match status" value="1"/>
</dbReference>
<comment type="miscellaneous">
    <text evidence="2">Reaction mechanism of ThiL seems to utilize a direct, inline transfer of the gamma-phosphate of ATP to TMP rather than a phosphorylated enzyme intermediate.</text>
</comment>
<protein>
    <recommendedName>
        <fullName evidence="2">Thiamine-monophosphate kinase</fullName>
        <shortName evidence="2">TMP kinase</shortName>
        <shortName evidence="2">Thiamine-phosphate kinase</shortName>
        <ecNumber evidence="2">2.7.4.16</ecNumber>
    </recommendedName>
</protein>
<keyword evidence="2" id="KW-0460">Magnesium</keyword>
<feature type="binding site" evidence="2">
    <location>
        <position position="32"/>
    </location>
    <ligand>
        <name>Mg(2+)</name>
        <dbReference type="ChEBI" id="CHEBI:18420"/>
        <label>4</label>
    </ligand>
</feature>
<dbReference type="SUPFAM" id="SSF55326">
    <property type="entry name" value="PurM N-terminal domain-like"/>
    <property type="match status" value="1"/>
</dbReference>
<feature type="binding site" evidence="2">
    <location>
        <position position="49"/>
    </location>
    <ligand>
        <name>Mg(2+)</name>
        <dbReference type="ChEBI" id="CHEBI:18420"/>
        <label>2</label>
    </ligand>
</feature>
<feature type="domain" description="PurM-like C-terminal" evidence="4">
    <location>
        <begin position="155"/>
        <end position="314"/>
    </location>
</feature>
<comment type="caution">
    <text evidence="5">The sequence shown here is derived from an EMBL/GenBank/DDBJ whole genome shotgun (WGS) entry which is preliminary data.</text>
</comment>
<keyword evidence="2" id="KW-0547">Nucleotide-binding</keyword>
<keyword evidence="6" id="KW-1185">Reference proteome</keyword>
<feature type="binding site" evidence="2">
    <location>
        <position position="49"/>
    </location>
    <ligand>
        <name>Mg(2+)</name>
        <dbReference type="ChEBI" id="CHEBI:18420"/>
        <label>1</label>
    </ligand>
</feature>
<dbReference type="GO" id="GO:0009030">
    <property type="term" value="F:thiamine-phosphate kinase activity"/>
    <property type="evidence" value="ECO:0007669"/>
    <property type="project" value="UniProtKB-EC"/>
</dbReference>
<reference evidence="5 6" key="1">
    <citation type="submission" date="2024-09" db="EMBL/GenBank/DDBJ databases">
        <authorList>
            <person name="Sun Q."/>
            <person name="Mori K."/>
        </authorList>
    </citation>
    <scope>NUCLEOTIDE SEQUENCE [LARGE SCALE GENOMIC DNA]</scope>
    <source>
        <strain evidence="5 6">NCAIM B.02621</strain>
    </source>
</reference>
<dbReference type="EMBL" id="JBHLSW010000003">
    <property type="protein sequence ID" value="MFC0632571.1"/>
    <property type="molecule type" value="Genomic_DNA"/>
</dbReference>
<feature type="binding site" evidence="2">
    <location>
        <position position="125"/>
    </location>
    <ligand>
        <name>Mg(2+)</name>
        <dbReference type="ChEBI" id="CHEBI:18420"/>
        <label>1</label>
    </ligand>
</feature>
<dbReference type="InterPro" id="IPR016188">
    <property type="entry name" value="PurM-like_N"/>
</dbReference>
<dbReference type="PANTHER" id="PTHR30270:SF0">
    <property type="entry name" value="THIAMINE-MONOPHOSPHATE KINASE"/>
    <property type="match status" value="1"/>
</dbReference>
<gene>
    <name evidence="2 5" type="primary">thiL</name>
    <name evidence="5" type="ORF">ACFFGE_01575</name>
</gene>
<feature type="binding site" evidence="2">
    <location>
        <position position="56"/>
    </location>
    <ligand>
        <name>substrate</name>
    </ligand>
</feature>
<evidence type="ECO:0000313" key="6">
    <source>
        <dbReference type="Proteomes" id="UP001589906"/>
    </source>
</evidence>
<feature type="binding site" evidence="2">
    <location>
        <position position="219"/>
    </location>
    <ligand>
        <name>Mg(2+)</name>
        <dbReference type="ChEBI" id="CHEBI:18420"/>
        <label>5</label>
    </ligand>
</feature>
<dbReference type="Pfam" id="PF00586">
    <property type="entry name" value="AIRS"/>
    <property type="match status" value="1"/>
</dbReference>
<evidence type="ECO:0000259" key="3">
    <source>
        <dbReference type="Pfam" id="PF00586"/>
    </source>
</evidence>
<feature type="binding site" evidence="2">
    <location>
        <begin position="124"/>
        <end position="125"/>
    </location>
    <ligand>
        <name>ATP</name>
        <dbReference type="ChEBI" id="CHEBI:30616"/>
    </ligand>
</feature>
<feature type="binding site" evidence="2">
    <location>
        <position position="47"/>
    </location>
    <ligand>
        <name>Mg(2+)</name>
        <dbReference type="ChEBI" id="CHEBI:18420"/>
        <label>4</label>
    </ligand>
</feature>
<feature type="binding site" evidence="2">
    <location>
        <position position="77"/>
    </location>
    <ligand>
        <name>Mg(2+)</name>
        <dbReference type="ChEBI" id="CHEBI:18420"/>
        <label>2</label>
    </ligand>
</feature>
<feature type="binding site" evidence="2">
    <location>
        <position position="218"/>
    </location>
    <ligand>
        <name>ATP</name>
        <dbReference type="ChEBI" id="CHEBI:30616"/>
    </ligand>
</feature>
<dbReference type="Gene3D" id="3.30.1330.10">
    <property type="entry name" value="PurM-like, N-terminal domain"/>
    <property type="match status" value="1"/>
</dbReference>